<feature type="transmembrane region" description="Helical" evidence="7">
    <location>
        <begin position="131"/>
        <end position="149"/>
    </location>
</feature>
<keyword evidence="6" id="KW-0411">Iron-sulfur</keyword>
<keyword evidence="5" id="KW-0408">Iron</keyword>
<evidence type="ECO:0000256" key="3">
    <source>
        <dbReference type="ARBA" id="ARBA00022723"/>
    </source>
</evidence>
<keyword evidence="7" id="KW-0812">Transmembrane</keyword>
<reference evidence="11 12" key="1">
    <citation type="submission" date="2018-08" db="EMBL/GenBank/DDBJ databases">
        <title>A genome reference for cultivated species of the human gut microbiota.</title>
        <authorList>
            <person name="Zou Y."/>
            <person name="Xue W."/>
            <person name="Luo G."/>
        </authorList>
    </citation>
    <scope>NUCLEOTIDE SEQUENCE [LARGE SCALE GENOMIC DNA]</scope>
    <source>
        <strain evidence="10 12">AF21-25</strain>
        <strain evidence="9 11">TF09-3</strain>
    </source>
</reference>
<evidence type="ECO:0000259" key="8">
    <source>
        <dbReference type="PROSITE" id="PS51379"/>
    </source>
</evidence>
<gene>
    <name evidence="10" type="ORF">DWX78_06350</name>
    <name evidence="9" type="ORF">DXC93_10105</name>
</gene>
<accession>A0A3E4PQH7</accession>
<dbReference type="Pfam" id="PF12801">
    <property type="entry name" value="Fer4_5"/>
    <property type="match status" value="3"/>
</dbReference>
<dbReference type="SUPFAM" id="SSF54862">
    <property type="entry name" value="4Fe-4S ferredoxins"/>
    <property type="match status" value="1"/>
</dbReference>
<feature type="transmembrane region" description="Helical" evidence="7">
    <location>
        <begin position="20"/>
        <end position="42"/>
    </location>
</feature>
<dbReference type="PROSITE" id="PS51379">
    <property type="entry name" value="4FE4S_FER_2"/>
    <property type="match status" value="2"/>
</dbReference>
<comment type="caution">
    <text evidence="9">The sequence shown here is derived from an EMBL/GenBank/DDBJ whole genome shotgun (WGS) entry which is preliminary data.</text>
</comment>
<keyword evidence="3" id="KW-0479">Metal-binding</keyword>
<dbReference type="InterPro" id="IPR051684">
    <property type="entry name" value="Electron_Trans/Redox"/>
</dbReference>
<dbReference type="EMBL" id="QSRA01000012">
    <property type="protein sequence ID" value="RGK82312.1"/>
    <property type="molecule type" value="Genomic_DNA"/>
</dbReference>
<dbReference type="PANTHER" id="PTHR30176:SF3">
    <property type="entry name" value="FERREDOXIN-TYPE PROTEIN NAPH"/>
    <property type="match status" value="1"/>
</dbReference>
<evidence type="ECO:0000256" key="6">
    <source>
        <dbReference type="ARBA" id="ARBA00023014"/>
    </source>
</evidence>
<keyword evidence="4" id="KW-0249">Electron transport</keyword>
<dbReference type="Proteomes" id="UP000261324">
    <property type="component" value="Unassembled WGS sequence"/>
</dbReference>
<evidence type="ECO:0000256" key="4">
    <source>
        <dbReference type="ARBA" id="ARBA00022982"/>
    </source>
</evidence>
<feature type="transmembrane region" description="Helical" evidence="7">
    <location>
        <begin position="184"/>
        <end position="208"/>
    </location>
</feature>
<evidence type="ECO:0000313" key="12">
    <source>
        <dbReference type="Proteomes" id="UP000285981"/>
    </source>
</evidence>
<keyword evidence="1" id="KW-0813">Transport</keyword>
<name>A0A3E4PQH7_9FIRM</name>
<dbReference type="InterPro" id="IPR017896">
    <property type="entry name" value="4Fe4S_Fe-S-bd"/>
</dbReference>
<evidence type="ECO:0000256" key="2">
    <source>
        <dbReference type="ARBA" id="ARBA00022485"/>
    </source>
</evidence>
<dbReference type="PANTHER" id="PTHR30176">
    <property type="entry name" value="FERREDOXIN-TYPE PROTEIN NAPH"/>
    <property type="match status" value="1"/>
</dbReference>
<dbReference type="InterPro" id="IPR017900">
    <property type="entry name" value="4Fe4S_Fe_S_CS"/>
</dbReference>
<protein>
    <submittedName>
        <fullName evidence="9">4Fe-4S binding protein</fullName>
    </submittedName>
</protein>
<organism evidence="9 11">
    <name type="scientific">Dorea formicigenerans</name>
    <dbReference type="NCBI Taxonomy" id="39486"/>
    <lineage>
        <taxon>Bacteria</taxon>
        <taxon>Bacillati</taxon>
        <taxon>Bacillota</taxon>
        <taxon>Clostridia</taxon>
        <taxon>Lachnospirales</taxon>
        <taxon>Lachnospiraceae</taxon>
        <taxon>Dorea</taxon>
    </lineage>
</organism>
<feature type="domain" description="4Fe-4S ferredoxin-type" evidence="8">
    <location>
        <begin position="231"/>
        <end position="253"/>
    </location>
</feature>
<dbReference type="GO" id="GO:0005886">
    <property type="term" value="C:plasma membrane"/>
    <property type="evidence" value="ECO:0007669"/>
    <property type="project" value="TreeGrafter"/>
</dbReference>
<feature type="domain" description="4Fe-4S ferredoxin-type" evidence="8">
    <location>
        <begin position="254"/>
        <end position="285"/>
    </location>
</feature>
<keyword evidence="7" id="KW-0472">Membrane</keyword>
<keyword evidence="7" id="KW-1133">Transmembrane helix</keyword>
<evidence type="ECO:0000256" key="7">
    <source>
        <dbReference type="SAM" id="Phobius"/>
    </source>
</evidence>
<dbReference type="Gene3D" id="3.30.70.20">
    <property type="match status" value="1"/>
</dbReference>
<proteinExistence type="predicted"/>
<evidence type="ECO:0000313" key="11">
    <source>
        <dbReference type="Proteomes" id="UP000261324"/>
    </source>
</evidence>
<dbReference type="Proteomes" id="UP000285981">
    <property type="component" value="Unassembled WGS sequence"/>
</dbReference>
<dbReference type="GO" id="GO:0046872">
    <property type="term" value="F:metal ion binding"/>
    <property type="evidence" value="ECO:0007669"/>
    <property type="project" value="UniProtKB-KW"/>
</dbReference>
<dbReference type="GO" id="GO:0051539">
    <property type="term" value="F:4 iron, 4 sulfur cluster binding"/>
    <property type="evidence" value="ECO:0007669"/>
    <property type="project" value="UniProtKB-KW"/>
</dbReference>
<dbReference type="AlphaFoldDB" id="A0A3E4PQH7"/>
<dbReference type="EMBL" id="QRVU01000024">
    <property type="protein sequence ID" value="RGS70958.1"/>
    <property type="molecule type" value="Genomic_DNA"/>
</dbReference>
<sequence>MYWVRISGDMKINQEMKRKIVQVAAFGYSNTYIGNFVSGQIYKGRWKQFCNPGMNCYSCPAARLACPIGAMQAVSGSMNFKLSFYVIGFVLALGVVFGRAICGFFCPFGLIQELIYKIPFPKKKLWKWLTYVKYVLLAVFVVIMPVTMVNELGMSSPAFCEYICPAGTLEGGIPLLSTHPELRATLGALFSVKACILIITLIGCLSVCRFFCKVMCPLGAIYGLLNKVSIYHMECNKKTCVSCGKCHNICPMDVDPVKNPNSAECIRCGKCVASCPKESLALKFVYGKKG</sequence>
<evidence type="ECO:0000256" key="1">
    <source>
        <dbReference type="ARBA" id="ARBA00022448"/>
    </source>
</evidence>
<keyword evidence="2" id="KW-0004">4Fe-4S</keyword>
<evidence type="ECO:0000256" key="5">
    <source>
        <dbReference type="ARBA" id="ARBA00023004"/>
    </source>
</evidence>
<evidence type="ECO:0000313" key="9">
    <source>
        <dbReference type="EMBL" id="RGK82312.1"/>
    </source>
</evidence>
<evidence type="ECO:0000313" key="10">
    <source>
        <dbReference type="EMBL" id="RGS70958.1"/>
    </source>
</evidence>
<feature type="transmembrane region" description="Helical" evidence="7">
    <location>
        <begin position="84"/>
        <end position="110"/>
    </location>
</feature>
<dbReference type="PROSITE" id="PS00198">
    <property type="entry name" value="4FE4S_FER_1"/>
    <property type="match status" value="1"/>
</dbReference>